<name>A0A402D6F1_9BACT</name>
<feature type="binding site" evidence="1">
    <location>
        <begin position="13"/>
        <end position="15"/>
    </location>
    <ligand>
        <name>FMN</name>
        <dbReference type="ChEBI" id="CHEBI:58210"/>
    </ligand>
</feature>
<dbReference type="EMBL" id="AP025739">
    <property type="protein sequence ID" value="BDI32478.1"/>
    <property type="molecule type" value="Genomic_DNA"/>
</dbReference>
<keyword evidence="1" id="KW-0637">Prenyltransferase</keyword>
<dbReference type="NCBIfam" id="TIGR00421">
    <property type="entry name" value="ubiX_pad"/>
    <property type="match status" value="1"/>
</dbReference>
<dbReference type="PANTHER" id="PTHR43374">
    <property type="entry name" value="FLAVIN PRENYLTRANSFERASE"/>
    <property type="match status" value="1"/>
</dbReference>
<dbReference type="PANTHER" id="PTHR43374:SF1">
    <property type="entry name" value="FLAVIN PRENYLTRANSFERASE PAD1, MITOCHONDRIAL"/>
    <property type="match status" value="1"/>
</dbReference>
<dbReference type="KEGG" id="ccot:CCAX7_45290"/>
<dbReference type="AlphaFoldDB" id="A0A402D6F1"/>
<feature type="binding site" evidence="1">
    <location>
        <begin position="101"/>
        <end position="104"/>
    </location>
    <ligand>
        <name>FMN</name>
        <dbReference type="ChEBI" id="CHEBI:58210"/>
    </ligand>
</feature>
<gene>
    <name evidence="1 2" type="primary">ubiX</name>
    <name evidence="2" type="ORF">CCAX7_45290</name>
</gene>
<dbReference type="InterPro" id="IPR036551">
    <property type="entry name" value="Flavin_trans-like"/>
</dbReference>
<dbReference type="RefSeq" id="WP_119325041.1">
    <property type="nucleotide sequence ID" value="NZ_AP025739.1"/>
</dbReference>
<dbReference type="EC" id="2.5.1.129" evidence="1"/>
<keyword evidence="1" id="KW-0285">Flavoprotein</keyword>
<dbReference type="InterPro" id="IPR004507">
    <property type="entry name" value="UbiX-like"/>
</dbReference>
<protein>
    <recommendedName>
        <fullName evidence="1">Flavin prenyltransferase UbiX</fullName>
        <ecNumber evidence="1">2.5.1.129</ecNumber>
    </recommendedName>
</protein>
<comment type="similarity">
    <text evidence="1">Belongs to the UbiX/PAD1 family.</text>
</comment>
<dbReference type="InterPro" id="IPR003382">
    <property type="entry name" value="Flavoprotein"/>
</dbReference>
<reference evidence="2 3" key="1">
    <citation type="journal article" date="2019" name="Int. J. Syst. Evol. Microbiol.">
        <title>Capsulimonas corticalis gen. nov., sp. nov., an aerobic capsulated bacterium, of a novel bacterial order, Capsulimonadales ord. nov., of the class Armatimonadia of the phylum Armatimonadetes.</title>
        <authorList>
            <person name="Li J."/>
            <person name="Kudo C."/>
            <person name="Tonouchi A."/>
        </authorList>
    </citation>
    <scope>NUCLEOTIDE SEQUENCE [LARGE SCALE GENOMIC DNA]</scope>
    <source>
        <strain evidence="2 3">AX-7</strain>
    </source>
</reference>
<comment type="caution">
    <text evidence="1">Lacks conserved residue(s) required for the propagation of feature annotation.</text>
</comment>
<sequence length="202" mass="22152">MPNPKRLVVAVTGASGALYAIRFLQQASRHYDQIYLMLSDQAAMVFSTETGGSLSRPFTAAQYLGEEYADAPIQFLDSKDYYTPPASGSFVHDGMVIIPCSMGTLGRIASGVSNDLTTRSADVCLKERRKLILVARDTPFHLIHLRNMVTVTEAGAIVLPAVPAFYHRPKTVEDVVDTVVARVLQNLGVPQTLQPQWQAEDE</sequence>
<comment type="function">
    <text evidence="1">Flavin prenyltransferase that catalyzes the synthesis of the prenylated FMN cofactor (prenyl-FMN) for 4-hydroxy-3-polyprenylbenzoic acid decarboxylase UbiD. The prenyltransferase is metal-independent and links a dimethylallyl moiety from dimethylallyl monophosphate (DMAP) to the flavin N5 and C6 atoms of FMN.</text>
</comment>
<dbReference type="GO" id="GO:0016831">
    <property type="term" value="F:carboxy-lyase activity"/>
    <property type="evidence" value="ECO:0007669"/>
    <property type="project" value="TreeGrafter"/>
</dbReference>
<dbReference type="Pfam" id="PF02441">
    <property type="entry name" value="Flavoprotein"/>
    <property type="match status" value="1"/>
</dbReference>
<dbReference type="GO" id="GO:0106141">
    <property type="term" value="F:flavin prenyltransferase activity"/>
    <property type="evidence" value="ECO:0007669"/>
    <property type="project" value="UniProtKB-EC"/>
</dbReference>
<keyword evidence="1" id="KW-0288">FMN</keyword>
<dbReference type="SUPFAM" id="SSF52507">
    <property type="entry name" value="Homo-oligomeric flavin-containing Cys decarboxylases, HFCD"/>
    <property type="match status" value="1"/>
</dbReference>
<evidence type="ECO:0000256" key="1">
    <source>
        <dbReference type="HAMAP-Rule" id="MF_01984"/>
    </source>
</evidence>
<accession>A0A402D6F1</accession>
<dbReference type="NCBIfam" id="NF004685">
    <property type="entry name" value="PRK06029.1"/>
    <property type="match status" value="1"/>
</dbReference>
<comment type="catalytic activity">
    <reaction evidence="1">
        <text>dimethylallyl phosphate + FMNH2 = prenylated FMNH2 + phosphate</text>
        <dbReference type="Rhea" id="RHEA:37743"/>
        <dbReference type="ChEBI" id="CHEBI:43474"/>
        <dbReference type="ChEBI" id="CHEBI:57618"/>
        <dbReference type="ChEBI" id="CHEBI:87467"/>
        <dbReference type="ChEBI" id="CHEBI:88052"/>
        <dbReference type="EC" id="2.5.1.129"/>
    </reaction>
</comment>
<evidence type="ECO:0000313" key="2">
    <source>
        <dbReference type="EMBL" id="BDI32478.1"/>
    </source>
</evidence>
<proteinExistence type="inferred from homology"/>
<dbReference type="Proteomes" id="UP000287394">
    <property type="component" value="Chromosome"/>
</dbReference>
<keyword evidence="3" id="KW-1185">Reference proteome</keyword>
<feature type="binding site" evidence="1">
    <location>
        <position position="39"/>
    </location>
    <ligand>
        <name>FMN</name>
        <dbReference type="ChEBI" id="CHEBI:58210"/>
    </ligand>
</feature>
<organism evidence="2 3">
    <name type="scientific">Capsulimonas corticalis</name>
    <dbReference type="NCBI Taxonomy" id="2219043"/>
    <lineage>
        <taxon>Bacteria</taxon>
        <taxon>Bacillati</taxon>
        <taxon>Armatimonadota</taxon>
        <taxon>Armatimonadia</taxon>
        <taxon>Capsulimonadales</taxon>
        <taxon>Capsulimonadaceae</taxon>
        <taxon>Capsulimonas</taxon>
    </lineage>
</organism>
<dbReference type="HAMAP" id="MF_01984">
    <property type="entry name" value="ubiX_pad"/>
    <property type="match status" value="1"/>
</dbReference>
<dbReference type="Gene3D" id="3.40.50.1950">
    <property type="entry name" value="Flavin prenyltransferase-like"/>
    <property type="match status" value="1"/>
</dbReference>
<dbReference type="FunCoup" id="A0A402D6F1">
    <property type="interactions" value="224"/>
</dbReference>
<keyword evidence="1" id="KW-0808">Transferase</keyword>
<feature type="binding site" evidence="1">
    <location>
        <position position="136"/>
    </location>
    <ligand>
        <name>FMN</name>
        <dbReference type="ChEBI" id="CHEBI:58210"/>
    </ligand>
</feature>
<feature type="binding site" evidence="1">
    <location>
        <position position="182"/>
    </location>
    <ligand>
        <name>dimethylallyl phosphate</name>
        <dbReference type="ChEBI" id="CHEBI:88052"/>
    </ligand>
</feature>
<dbReference type="OrthoDB" id="9781577at2"/>
<feature type="binding site" evidence="1">
    <location>
        <position position="166"/>
    </location>
    <ligand>
        <name>dimethylallyl phosphate</name>
        <dbReference type="ChEBI" id="CHEBI:88052"/>
    </ligand>
</feature>
<evidence type="ECO:0000313" key="3">
    <source>
        <dbReference type="Proteomes" id="UP000287394"/>
    </source>
</evidence>